<dbReference type="EMBL" id="WKFB01000677">
    <property type="protein sequence ID" value="KAF6718866.1"/>
    <property type="molecule type" value="Genomic_DNA"/>
</dbReference>
<gene>
    <name evidence="1" type="ORF">FQA47_013602</name>
</gene>
<dbReference type="AlphaFoldDB" id="A0A834F2I2"/>
<comment type="caution">
    <text evidence="1">The sequence shown here is derived from an EMBL/GenBank/DDBJ whole genome shotgun (WGS) entry which is preliminary data.</text>
</comment>
<dbReference type="Proteomes" id="UP000646548">
    <property type="component" value="Unassembled WGS sequence"/>
</dbReference>
<evidence type="ECO:0000313" key="2">
    <source>
        <dbReference type="Proteomes" id="UP000646548"/>
    </source>
</evidence>
<evidence type="ECO:0000313" key="1">
    <source>
        <dbReference type="EMBL" id="KAF6718866.1"/>
    </source>
</evidence>
<name>A0A834F2I2_ORYME</name>
<organism evidence="1 2">
    <name type="scientific">Oryzias melastigma</name>
    <name type="common">Marine medaka</name>
    <dbReference type="NCBI Taxonomy" id="30732"/>
    <lineage>
        <taxon>Eukaryota</taxon>
        <taxon>Metazoa</taxon>
        <taxon>Chordata</taxon>
        <taxon>Craniata</taxon>
        <taxon>Vertebrata</taxon>
        <taxon>Euteleostomi</taxon>
        <taxon>Actinopterygii</taxon>
        <taxon>Neopterygii</taxon>
        <taxon>Teleostei</taxon>
        <taxon>Neoteleostei</taxon>
        <taxon>Acanthomorphata</taxon>
        <taxon>Ovalentaria</taxon>
        <taxon>Atherinomorphae</taxon>
        <taxon>Beloniformes</taxon>
        <taxon>Adrianichthyidae</taxon>
        <taxon>Oryziinae</taxon>
        <taxon>Oryzias</taxon>
    </lineage>
</organism>
<protein>
    <submittedName>
        <fullName evidence="1">Uncharacterized protein</fullName>
    </submittedName>
</protein>
<proteinExistence type="predicted"/>
<reference evidence="1" key="1">
    <citation type="journal article" name="BMC Genomics">
        <title>Long-read sequencing and de novo genome assembly of marine medaka (Oryzias melastigma).</title>
        <authorList>
            <person name="Liang P."/>
            <person name="Saqib H.S.A."/>
            <person name="Ni X."/>
            <person name="Shen Y."/>
        </authorList>
    </citation>
    <scope>NUCLEOTIDE SEQUENCE</scope>
    <source>
        <strain evidence="1">Bigg-433</strain>
    </source>
</reference>
<accession>A0A834F2I2</accession>
<sequence length="166" mass="17899">MDPTKRSARPATSASVVTRTTLFTNGSTVHLVMTQPTTGLRTPQRPLIYNLPPQAHSHAPRRKKMYEIHMARTEALANAAAAAAAAAASAAASAPSPSVLGLAVKRELVPRWWWEFQSEGDGPIDLSKRPRLGEASGTAVVGWHPAGTASVRLPQVHRLQHQLQQH</sequence>